<dbReference type="EMBL" id="AOJF01000032">
    <property type="protein sequence ID" value="EMA61288.1"/>
    <property type="molecule type" value="Genomic_DNA"/>
</dbReference>
<dbReference type="RefSeq" id="WP_008366258.1">
    <property type="nucleotide sequence ID" value="NZ_AOJF01000032.1"/>
</dbReference>
<proteinExistence type="predicted"/>
<gene>
    <name evidence="2" type="ORF">C470_07179</name>
</gene>
<protein>
    <submittedName>
        <fullName evidence="2">UDP-N-acetylglucosamine 2-epimerase</fullName>
    </submittedName>
</protein>
<dbReference type="AlphaFoldDB" id="M0NUP3"/>
<dbReference type="Proteomes" id="UP000011581">
    <property type="component" value="Unassembled WGS sequence"/>
</dbReference>
<accession>M0NUP3</accession>
<dbReference type="InterPro" id="IPR003331">
    <property type="entry name" value="UDP_GlcNAc_Epimerase_2_dom"/>
</dbReference>
<organism evidence="2 3">
    <name type="scientific">Halorubrum distributum JCM 13561</name>
    <dbReference type="NCBI Taxonomy" id="1227483"/>
    <lineage>
        <taxon>Archaea</taxon>
        <taxon>Methanobacteriati</taxon>
        <taxon>Methanobacteriota</taxon>
        <taxon>Stenosarchaea group</taxon>
        <taxon>Halobacteria</taxon>
        <taxon>Halobacteriales</taxon>
        <taxon>Haloferacaceae</taxon>
        <taxon>Halorubrum</taxon>
        <taxon>Halorubrum distributum group</taxon>
    </lineage>
</organism>
<evidence type="ECO:0000313" key="2">
    <source>
        <dbReference type="EMBL" id="EMA61288.1"/>
    </source>
</evidence>
<dbReference type="GO" id="GO:0006047">
    <property type="term" value="P:UDP-N-acetylglucosamine metabolic process"/>
    <property type="evidence" value="ECO:0007669"/>
    <property type="project" value="InterPro"/>
</dbReference>
<dbReference type="PANTHER" id="PTHR43174:SF3">
    <property type="entry name" value="UDP-N-ACETYLGLUCOSAMINE 2-EPIMERASE"/>
    <property type="match status" value="1"/>
</dbReference>
<dbReference type="InterPro" id="IPR020004">
    <property type="entry name" value="UDP-GlcNAc_Epase"/>
</dbReference>
<dbReference type="SUPFAM" id="SSF53756">
    <property type="entry name" value="UDP-Glycosyltransferase/glycogen phosphorylase"/>
    <property type="match status" value="1"/>
</dbReference>
<dbReference type="Pfam" id="PF02350">
    <property type="entry name" value="Epimerase_2"/>
    <property type="match status" value="1"/>
</dbReference>
<reference evidence="2 3" key="1">
    <citation type="journal article" date="2014" name="PLoS Genet.">
        <title>Phylogenetically driven sequencing of extremely halophilic archaea reveals strategies for static and dynamic osmo-response.</title>
        <authorList>
            <person name="Becker E.A."/>
            <person name="Seitzer P.M."/>
            <person name="Tritt A."/>
            <person name="Larsen D."/>
            <person name="Krusor M."/>
            <person name="Yao A.I."/>
            <person name="Wu D."/>
            <person name="Madern D."/>
            <person name="Eisen J.A."/>
            <person name="Darling A.E."/>
            <person name="Facciotti M.T."/>
        </authorList>
    </citation>
    <scope>NUCLEOTIDE SEQUENCE [LARGE SCALE GENOMIC DNA]</scope>
    <source>
        <strain evidence="2 3">JCM 13561</strain>
    </source>
</reference>
<dbReference type="Gene3D" id="3.40.50.2000">
    <property type="entry name" value="Glycogen Phosphorylase B"/>
    <property type="match status" value="2"/>
</dbReference>
<evidence type="ECO:0000259" key="1">
    <source>
        <dbReference type="Pfam" id="PF02350"/>
    </source>
</evidence>
<evidence type="ECO:0000313" key="3">
    <source>
        <dbReference type="Proteomes" id="UP000011581"/>
    </source>
</evidence>
<name>M0NUP3_9EURY</name>
<feature type="domain" description="UDP-N-acetylglucosamine 2-epimerase" evidence="1">
    <location>
        <begin position="23"/>
        <end position="371"/>
    </location>
</feature>
<dbReference type="GO" id="GO:0004553">
    <property type="term" value="F:hydrolase activity, hydrolyzing O-glycosyl compounds"/>
    <property type="evidence" value="ECO:0007669"/>
    <property type="project" value="InterPro"/>
</dbReference>
<dbReference type="InterPro" id="IPR029767">
    <property type="entry name" value="WecB-like"/>
</dbReference>
<sequence>MKKTVASIVTTRSQYARVKSVYQALNEDSRIKFDLIVSGGGLVHRFGDLTEIIEAEGISIEKEIHTLLEGGEPVTQAKTTGMGLIEYSTALDELDPDILLTSGDRYETIATTIAASYLNIPVIHMEGGEITGSIDDKVRHATTKMSDYHFVSTDRSMEIVKRLGESSDRVYQTGCPSTDICETIIQEDRTHYDPQPEYGGVGDTVDVTQDFILIQYHPLPTEYESNYEKIQQLIDAYKQLDIPAFWFWPNMDAGTDQVSKAIREYRETSDPDDVHFFINLDPHDYLTLVRNSECVVGNSSVGIRECSYFGVPSVNIGDRQQSRERGPNVLDVQCEADEIREGIQEQLAHGSYEQSELYGDGDVSERITDLIAEIEPELKEPMTPELLGIGAKADQKIND</sequence>
<comment type="caution">
    <text evidence="2">The sequence shown here is derived from an EMBL/GenBank/DDBJ whole genome shotgun (WGS) entry which is preliminary data.</text>
</comment>
<dbReference type="PANTHER" id="PTHR43174">
    <property type="entry name" value="UDP-N-ACETYLGLUCOSAMINE 2-EPIMERASE"/>
    <property type="match status" value="1"/>
</dbReference>
<dbReference type="NCBIfam" id="TIGR03568">
    <property type="entry name" value="NeuC_NnaA"/>
    <property type="match status" value="1"/>
</dbReference>